<accession>A0A5E4QSD1</accession>
<protein>
    <submittedName>
        <fullName evidence="2">Uncharacterized protein</fullName>
    </submittedName>
</protein>
<dbReference type="EMBL" id="FZQP02004334">
    <property type="protein sequence ID" value="VVC99807.1"/>
    <property type="molecule type" value="Genomic_DNA"/>
</dbReference>
<sequence>MADLSKNIGKSSTKSGKEARYRQRKLEKRKKTSRNVGKDRVTGILQRSYKDGGTTAKENRGGNHKIARYAEKRSRLEQFIESLEAAETHYCRVKSSIRLYLPPELNIVILWKIYQEQVQDIPRLKVKQSFFRDIFKKRYNVGFGSSLKDTCSRCFELSRKIETASTSQEKEHACTYHLGDDDVEVRDWKAEVNKTLKIPDSWHLKFNLSERFMLHRGRQNVSVQGEENYRREIGQPKYVTKRGKKISEMAPTILRRGNKVNPKKILDVAKLFKKHFSEDWRTIDSLKYFKEIEENNDNFVEHDNHQCVALEESENFI</sequence>
<dbReference type="AlphaFoldDB" id="A0A5E4QSD1"/>
<gene>
    <name evidence="2" type="ORF">LSINAPIS_LOCUS10596</name>
</gene>
<feature type="compositionally biased region" description="Basic residues" evidence="1">
    <location>
        <begin position="22"/>
        <end position="33"/>
    </location>
</feature>
<reference evidence="2 3" key="1">
    <citation type="submission" date="2017-07" db="EMBL/GenBank/DDBJ databases">
        <authorList>
            <person name="Talla V."/>
            <person name="Backstrom N."/>
        </authorList>
    </citation>
    <scope>NUCLEOTIDE SEQUENCE [LARGE SCALE GENOMIC DNA]</scope>
</reference>
<dbReference type="PANTHER" id="PTHR10773:SF19">
    <property type="match status" value="1"/>
</dbReference>
<feature type="region of interest" description="Disordered" evidence="1">
    <location>
        <begin position="1"/>
        <end position="39"/>
    </location>
</feature>
<evidence type="ECO:0000313" key="2">
    <source>
        <dbReference type="EMBL" id="VVC99807.1"/>
    </source>
</evidence>
<keyword evidence="3" id="KW-1185">Reference proteome</keyword>
<dbReference type="Proteomes" id="UP000324832">
    <property type="component" value="Unassembled WGS sequence"/>
</dbReference>
<evidence type="ECO:0000256" key="1">
    <source>
        <dbReference type="SAM" id="MobiDB-lite"/>
    </source>
</evidence>
<name>A0A5E4QSD1_9NEOP</name>
<proteinExistence type="predicted"/>
<organism evidence="2 3">
    <name type="scientific">Leptidea sinapis</name>
    <dbReference type="NCBI Taxonomy" id="189913"/>
    <lineage>
        <taxon>Eukaryota</taxon>
        <taxon>Metazoa</taxon>
        <taxon>Ecdysozoa</taxon>
        <taxon>Arthropoda</taxon>
        <taxon>Hexapoda</taxon>
        <taxon>Insecta</taxon>
        <taxon>Pterygota</taxon>
        <taxon>Neoptera</taxon>
        <taxon>Endopterygota</taxon>
        <taxon>Lepidoptera</taxon>
        <taxon>Glossata</taxon>
        <taxon>Ditrysia</taxon>
        <taxon>Papilionoidea</taxon>
        <taxon>Pieridae</taxon>
        <taxon>Dismorphiinae</taxon>
        <taxon>Leptidea</taxon>
    </lineage>
</organism>
<evidence type="ECO:0000313" key="3">
    <source>
        <dbReference type="Proteomes" id="UP000324832"/>
    </source>
</evidence>
<dbReference type="PANTHER" id="PTHR10773">
    <property type="entry name" value="DNA-DIRECTED RNA POLYMERASES I, II, AND III SUBUNIT RPABC2"/>
    <property type="match status" value="1"/>
</dbReference>